<accession>W8P2Y5</accession>
<gene>
    <name evidence="1" type="ORF">BD01_1548</name>
</gene>
<reference evidence="1 2" key="1">
    <citation type="submission" date="2014-02" db="EMBL/GenBank/DDBJ databases">
        <title>Genome Sequence of an Hyperthermophilic Archaeon, Thermococcus nautili 30-1, producing viral vesicles.</title>
        <authorList>
            <person name="Oberto J."/>
            <person name="Gaudin M."/>
            <person name="Cossu M."/>
            <person name="Gorlas A."/>
            <person name="Slesarev A."/>
            <person name="Marguet E."/>
            <person name="Forterre P."/>
        </authorList>
    </citation>
    <scope>NUCLEOTIDE SEQUENCE [LARGE SCALE GENOMIC DNA]</scope>
    <source>
        <strain evidence="1 2">30-1</strain>
    </source>
</reference>
<protein>
    <submittedName>
        <fullName evidence="1">Uncharacterized protein</fullName>
    </submittedName>
</protein>
<dbReference type="KEGG" id="tnu:BD01_1548"/>
<dbReference type="AlphaFoldDB" id="W8P2Y5"/>
<sequence length="67" mass="7375">MNVSLGHIFHMAPFLGVYKPISPEGQFRGVNNESLALVRCPNKIGQILRVSTFPPALAKQGLWEARA</sequence>
<dbReference type="Proteomes" id="UP000019434">
    <property type="component" value="Chromosome"/>
</dbReference>
<keyword evidence="2" id="KW-1185">Reference proteome</keyword>
<evidence type="ECO:0000313" key="1">
    <source>
        <dbReference type="EMBL" id="AHL23156.1"/>
    </source>
</evidence>
<proteinExistence type="predicted"/>
<dbReference type="STRING" id="195522.BD01_1548"/>
<name>W8P2Y5_9EURY</name>
<dbReference type="EMBL" id="CP007264">
    <property type="protein sequence ID" value="AHL23156.1"/>
    <property type="molecule type" value="Genomic_DNA"/>
</dbReference>
<dbReference type="HOGENOM" id="CLU_2802471_0_0_2"/>
<evidence type="ECO:0000313" key="2">
    <source>
        <dbReference type="Proteomes" id="UP000019434"/>
    </source>
</evidence>
<organism evidence="1 2">
    <name type="scientific">Thermococcus nautili</name>
    <dbReference type="NCBI Taxonomy" id="195522"/>
    <lineage>
        <taxon>Archaea</taxon>
        <taxon>Methanobacteriati</taxon>
        <taxon>Methanobacteriota</taxon>
        <taxon>Thermococci</taxon>
        <taxon>Thermococcales</taxon>
        <taxon>Thermococcaceae</taxon>
        <taxon>Thermococcus</taxon>
    </lineage>
</organism>